<evidence type="ECO:0000313" key="7">
    <source>
        <dbReference type="Proteomes" id="UP000001819"/>
    </source>
</evidence>
<sequence length="314" mass="34081">MMWIALLSLCLCRLSGIEVLATGQVGDMASFYMYTPNSPEHPQRVYTNDSKSVNASHFDAHLPTKVIIHGWSVTYLDAPVSKLRTAYQARGAFNIIAVDWGVIAALSYLEARPMVPGVGKSVARFLSFLANEFSLDLGQVVVVAHSMGAHVAGFCGKELNTTSKGQHPLGYIVALDPALPLFRIPSESLRLSSTDAKYVVAIHTNGLMKGQLMPMGHSDFYANGGRRQPGCGFDLNNSCAHARAVLFYAEAVQHVSRYTPYARCTGYPEFLLLLGNCDGAAPKSVALGDPLDVGRTEGIYSFKTHEESPYGEPF</sequence>
<evidence type="ECO:0000256" key="5">
    <source>
        <dbReference type="SAM" id="SignalP"/>
    </source>
</evidence>
<dbReference type="InterPro" id="IPR029058">
    <property type="entry name" value="AB_hydrolase_fold"/>
</dbReference>
<organism evidence="7 8">
    <name type="scientific">Drosophila pseudoobscura pseudoobscura</name>
    <name type="common">Fruit fly</name>
    <dbReference type="NCBI Taxonomy" id="46245"/>
    <lineage>
        <taxon>Eukaryota</taxon>
        <taxon>Metazoa</taxon>
        <taxon>Ecdysozoa</taxon>
        <taxon>Arthropoda</taxon>
        <taxon>Hexapoda</taxon>
        <taxon>Insecta</taxon>
        <taxon>Pterygota</taxon>
        <taxon>Neoptera</taxon>
        <taxon>Endopterygota</taxon>
        <taxon>Diptera</taxon>
        <taxon>Brachycera</taxon>
        <taxon>Muscomorpha</taxon>
        <taxon>Ephydroidea</taxon>
        <taxon>Drosophilidae</taxon>
        <taxon>Drosophila</taxon>
        <taxon>Sophophora</taxon>
    </lineage>
</organism>
<evidence type="ECO:0000313" key="8">
    <source>
        <dbReference type="RefSeq" id="XP_002134077.3"/>
    </source>
</evidence>
<dbReference type="GO" id="GO:0005615">
    <property type="term" value="C:extracellular space"/>
    <property type="evidence" value="ECO:0007669"/>
    <property type="project" value="TreeGrafter"/>
</dbReference>
<dbReference type="PANTHER" id="PTHR11610">
    <property type="entry name" value="LIPASE"/>
    <property type="match status" value="1"/>
</dbReference>
<dbReference type="PRINTS" id="PR00821">
    <property type="entry name" value="TAGLIPASE"/>
</dbReference>
<dbReference type="CDD" id="cd00707">
    <property type="entry name" value="Pancreat_lipase_like"/>
    <property type="match status" value="1"/>
</dbReference>
<reference evidence="8" key="1">
    <citation type="submission" date="2025-08" db="UniProtKB">
        <authorList>
            <consortium name="RefSeq"/>
        </authorList>
    </citation>
    <scope>IDENTIFICATION</scope>
    <source>
        <strain evidence="8">MV-25-SWS-2005</strain>
        <tissue evidence="8">Whole body</tissue>
    </source>
</reference>
<dbReference type="Pfam" id="PF00151">
    <property type="entry name" value="Lipase"/>
    <property type="match status" value="1"/>
</dbReference>
<feature type="signal peptide" evidence="5">
    <location>
        <begin position="1"/>
        <end position="16"/>
    </location>
</feature>
<keyword evidence="3" id="KW-0964">Secreted</keyword>
<evidence type="ECO:0000256" key="2">
    <source>
        <dbReference type="ARBA" id="ARBA00010701"/>
    </source>
</evidence>
<dbReference type="Proteomes" id="UP000001819">
    <property type="component" value="Chromosome X"/>
</dbReference>
<evidence type="ECO:0000259" key="6">
    <source>
        <dbReference type="Pfam" id="PF00151"/>
    </source>
</evidence>
<comment type="subcellular location">
    <subcellularLocation>
        <location evidence="1">Secreted</location>
    </subcellularLocation>
</comment>
<name>A0A6I8UZA1_DROPS</name>
<dbReference type="SUPFAM" id="SSF53474">
    <property type="entry name" value="alpha/beta-Hydrolases"/>
    <property type="match status" value="1"/>
</dbReference>
<protein>
    <submittedName>
        <fullName evidence="8">Endothelial lipase-like</fullName>
    </submittedName>
</protein>
<dbReference type="KEGG" id="dpo:6901389"/>
<gene>
    <name evidence="8" type="primary">LOC6901389</name>
</gene>
<dbReference type="Gene3D" id="3.40.50.1820">
    <property type="entry name" value="alpha/beta hydrolase"/>
    <property type="match status" value="1"/>
</dbReference>
<dbReference type="InterPro" id="IPR033906">
    <property type="entry name" value="Lipase_N"/>
</dbReference>
<dbReference type="AlphaFoldDB" id="A0A6I8UZA1"/>
<proteinExistence type="inferred from homology"/>
<comment type="similarity">
    <text evidence="2 4">Belongs to the AB hydrolase superfamily. Lipase family.</text>
</comment>
<evidence type="ECO:0000256" key="4">
    <source>
        <dbReference type="RuleBase" id="RU004262"/>
    </source>
</evidence>
<feature type="chain" id="PRO_5026258408" evidence="5">
    <location>
        <begin position="17"/>
        <end position="314"/>
    </location>
</feature>
<evidence type="ECO:0000256" key="3">
    <source>
        <dbReference type="ARBA" id="ARBA00022525"/>
    </source>
</evidence>
<keyword evidence="7" id="KW-1185">Reference proteome</keyword>
<accession>A0A6I8UZA1</accession>
<dbReference type="InParanoid" id="A0A6I8UZA1"/>
<keyword evidence="5" id="KW-0732">Signal</keyword>
<dbReference type="InterPro" id="IPR000734">
    <property type="entry name" value="TAG_lipase"/>
</dbReference>
<dbReference type="PANTHER" id="PTHR11610:SF150">
    <property type="entry name" value="FI01825P-RELATED"/>
    <property type="match status" value="1"/>
</dbReference>
<feature type="domain" description="Lipase" evidence="6">
    <location>
        <begin position="29"/>
        <end position="271"/>
    </location>
</feature>
<dbReference type="GO" id="GO:0016042">
    <property type="term" value="P:lipid catabolic process"/>
    <property type="evidence" value="ECO:0007669"/>
    <property type="project" value="TreeGrafter"/>
</dbReference>
<dbReference type="GO" id="GO:0017171">
    <property type="term" value="F:serine hydrolase activity"/>
    <property type="evidence" value="ECO:0007669"/>
    <property type="project" value="TreeGrafter"/>
</dbReference>
<dbReference type="GO" id="GO:0016298">
    <property type="term" value="F:lipase activity"/>
    <property type="evidence" value="ECO:0007669"/>
    <property type="project" value="InterPro"/>
</dbReference>
<evidence type="ECO:0000256" key="1">
    <source>
        <dbReference type="ARBA" id="ARBA00004613"/>
    </source>
</evidence>
<dbReference type="RefSeq" id="XP_002134077.3">
    <property type="nucleotide sequence ID" value="XM_002134041.3"/>
</dbReference>
<dbReference type="InterPro" id="IPR013818">
    <property type="entry name" value="Lipase"/>
</dbReference>